<keyword evidence="1" id="KW-0732">Signal</keyword>
<dbReference type="EMBL" id="JAUSSW010000007">
    <property type="protein sequence ID" value="MDQ0103106.1"/>
    <property type="molecule type" value="Genomic_DNA"/>
</dbReference>
<comment type="caution">
    <text evidence="2">The sequence shown here is derived from an EMBL/GenBank/DDBJ whole genome shotgun (WGS) entry which is preliminary data.</text>
</comment>
<dbReference type="Gene3D" id="2.130.10.130">
    <property type="entry name" value="Integrin alpha, N-terminal"/>
    <property type="match status" value="1"/>
</dbReference>
<organism evidence="2 3">
    <name type="scientific">Paenarthrobacter nicotinovorans</name>
    <name type="common">Arthrobacter nicotinovorans</name>
    <dbReference type="NCBI Taxonomy" id="29320"/>
    <lineage>
        <taxon>Bacteria</taxon>
        <taxon>Bacillati</taxon>
        <taxon>Actinomycetota</taxon>
        <taxon>Actinomycetes</taxon>
        <taxon>Micrococcales</taxon>
        <taxon>Micrococcaceae</taxon>
        <taxon>Paenarthrobacter</taxon>
    </lineage>
</organism>
<dbReference type="Gene3D" id="2.40.128.340">
    <property type="match status" value="1"/>
</dbReference>
<proteinExistence type="predicted"/>
<dbReference type="PANTHER" id="PTHR46580">
    <property type="entry name" value="SENSOR KINASE-RELATED"/>
    <property type="match status" value="1"/>
</dbReference>
<name>A0ABT9TPV8_PAENI</name>
<reference evidence="2 3" key="1">
    <citation type="submission" date="2023-07" db="EMBL/GenBank/DDBJ databases">
        <title>Sorghum-associated microbial communities from plants grown in Nebraska, USA.</title>
        <authorList>
            <person name="Schachtman D."/>
        </authorList>
    </citation>
    <scope>NUCLEOTIDE SEQUENCE [LARGE SCALE GENOMIC DNA]</scope>
    <source>
        <strain evidence="2 3">CC523</strain>
    </source>
</reference>
<sequence>MRATSVFQAVGQRQGRRAAAGLAAVGLVLALLLGTGGSPAAASANRDLAPSTSASDVVKNDFNGDRNADILARDGAGDLWLYPGNGSGGWLPQVKVGNGWNIMTAIIAPGDFNGDGHADILARDYPLGDLWLYPGNGSAGWMPRVQVSAGWNNQTNSLGIGDFQGDGFVDVAVSNRGGMWIERGDGKGGWLNSAWAGYGWFFGSEAIGVGDFNSDGTADVVGRDNSGVLWLYPGNGTGGWLPQSVTGAGWNAMNSLVGPGDFNGDGKNDIIARDSIGDLYLYEGSGGSAWPTSRKVGSGWNIMTEIL</sequence>
<dbReference type="InterPro" id="IPR013517">
    <property type="entry name" value="FG-GAP"/>
</dbReference>
<accession>A0ABT9TPV8</accession>
<dbReference type="SUPFAM" id="SSF69318">
    <property type="entry name" value="Integrin alpha N-terminal domain"/>
    <property type="match status" value="2"/>
</dbReference>
<evidence type="ECO:0000256" key="1">
    <source>
        <dbReference type="ARBA" id="ARBA00022729"/>
    </source>
</evidence>
<dbReference type="Proteomes" id="UP001244563">
    <property type="component" value="Unassembled WGS sequence"/>
</dbReference>
<evidence type="ECO:0000313" key="2">
    <source>
        <dbReference type="EMBL" id="MDQ0103106.1"/>
    </source>
</evidence>
<protein>
    <recommendedName>
        <fullName evidence="4">VCBS repeat protein</fullName>
    </recommendedName>
</protein>
<dbReference type="PANTHER" id="PTHR46580:SF4">
    <property type="entry name" value="ATP_GTP-BINDING PROTEIN"/>
    <property type="match status" value="1"/>
</dbReference>
<dbReference type="InterPro" id="IPR028994">
    <property type="entry name" value="Integrin_alpha_N"/>
</dbReference>
<dbReference type="Pfam" id="PF13517">
    <property type="entry name" value="FG-GAP_3"/>
    <property type="match status" value="2"/>
</dbReference>
<evidence type="ECO:0000313" key="3">
    <source>
        <dbReference type="Proteomes" id="UP001244563"/>
    </source>
</evidence>
<keyword evidence="3" id="KW-1185">Reference proteome</keyword>
<dbReference type="RefSeq" id="WP_197493608.1">
    <property type="nucleotide sequence ID" value="NZ_BDDW01000011.1"/>
</dbReference>
<evidence type="ECO:0008006" key="4">
    <source>
        <dbReference type="Google" id="ProtNLM"/>
    </source>
</evidence>
<gene>
    <name evidence="2" type="ORF">J2T10_002763</name>
</gene>